<name>A0A7C2FEZ5_9CREN</name>
<protein>
    <submittedName>
        <fullName evidence="2">CopG family transcriptional regulator</fullName>
    </submittedName>
</protein>
<accession>A0A7C2FEZ5</accession>
<dbReference type="AlphaFoldDB" id="A0A7C2FEZ5"/>
<comment type="caution">
    <text evidence="2">The sequence shown here is derived from an EMBL/GenBank/DDBJ whole genome shotgun (WGS) entry which is preliminary data.</text>
</comment>
<keyword evidence="1" id="KW-0175">Coiled coil</keyword>
<dbReference type="EMBL" id="DSJT01000034">
    <property type="protein sequence ID" value="HEF87841.1"/>
    <property type="molecule type" value="Genomic_DNA"/>
</dbReference>
<evidence type="ECO:0000313" key="2">
    <source>
        <dbReference type="EMBL" id="HEF87841.1"/>
    </source>
</evidence>
<organism evidence="2">
    <name type="scientific">Thermosphaera aggregans</name>
    <dbReference type="NCBI Taxonomy" id="54254"/>
    <lineage>
        <taxon>Archaea</taxon>
        <taxon>Thermoproteota</taxon>
        <taxon>Thermoprotei</taxon>
        <taxon>Desulfurococcales</taxon>
        <taxon>Desulfurococcaceae</taxon>
        <taxon>Thermosphaera</taxon>
    </lineage>
</organism>
<gene>
    <name evidence="2" type="ORF">ENP55_06145</name>
</gene>
<reference evidence="2" key="1">
    <citation type="journal article" date="2020" name="mSystems">
        <title>Genome- and Community-Level Interaction Insights into Carbon Utilization and Element Cycling Functions of Hydrothermarchaeota in Hydrothermal Sediment.</title>
        <authorList>
            <person name="Zhou Z."/>
            <person name="Liu Y."/>
            <person name="Xu W."/>
            <person name="Pan J."/>
            <person name="Luo Z.H."/>
            <person name="Li M."/>
        </authorList>
    </citation>
    <scope>NUCLEOTIDE SEQUENCE [LARGE SCALE GENOMIC DNA]</scope>
    <source>
        <strain evidence="2">SpSt-23</strain>
    </source>
</reference>
<proteinExistence type="predicted"/>
<sequence>MDDDETFELKIRVSRDVYEKLKALAEKKGFTDVSTLLEEMVKQQLLVPESTREAELEKLRQKLERRIQDELNKSLSVIDSLRRQLTELYERVDHIESVVKELSEKKAEVKQPPPIQRGKTYKTGIERLRDDKILFESTLPPRIQRDAFFSYLEREGAVVLKLSRERIAVDKSFWEEFKDKLFKTITTNKEDEIKQVLGEKGYALWRALYDDNLIIYDPKSRSWKPLFKNPE</sequence>
<evidence type="ECO:0000256" key="1">
    <source>
        <dbReference type="SAM" id="Coils"/>
    </source>
</evidence>
<feature type="coiled-coil region" evidence="1">
    <location>
        <begin position="53"/>
        <end position="105"/>
    </location>
</feature>